<proteinExistence type="predicted"/>
<reference evidence="1 2" key="1">
    <citation type="submission" date="2020-07" db="EMBL/GenBank/DDBJ databases">
        <title>Sequencing the genomes of 1000 actinobacteria strains.</title>
        <authorList>
            <person name="Klenk H.-P."/>
        </authorList>
    </citation>
    <scope>NUCLEOTIDE SEQUENCE [LARGE SCALE GENOMIC DNA]</scope>
    <source>
        <strain evidence="1 2">DSM 103164</strain>
    </source>
</reference>
<dbReference type="EMBL" id="JACBZS010000001">
    <property type="protein sequence ID" value="NYI72083.1"/>
    <property type="molecule type" value="Genomic_DNA"/>
</dbReference>
<accession>A0A7Z0DAV1</accession>
<comment type="caution">
    <text evidence="1">The sequence shown here is derived from an EMBL/GenBank/DDBJ whole genome shotgun (WGS) entry which is preliminary data.</text>
</comment>
<keyword evidence="2" id="KW-1185">Reference proteome</keyword>
<protein>
    <submittedName>
        <fullName evidence="1">Uncharacterized protein</fullName>
    </submittedName>
</protein>
<dbReference type="Proteomes" id="UP000527616">
    <property type="component" value="Unassembled WGS sequence"/>
</dbReference>
<sequence>MTTLISYRDRRGRSRWSCLAPVHRRLAPGLLRDAAATMEGLALSAERAAPTAQAEN</sequence>
<name>A0A7Z0DAV1_9ACTN</name>
<gene>
    <name evidence="1" type="ORF">GGQ54_002643</name>
</gene>
<dbReference type="AlphaFoldDB" id="A0A7Z0DAV1"/>
<evidence type="ECO:0000313" key="2">
    <source>
        <dbReference type="Proteomes" id="UP000527616"/>
    </source>
</evidence>
<organism evidence="1 2">
    <name type="scientific">Naumannella cuiyingiana</name>
    <dbReference type="NCBI Taxonomy" id="1347891"/>
    <lineage>
        <taxon>Bacteria</taxon>
        <taxon>Bacillati</taxon>
        <taxon>Actinomycetota</taxon>
        <taxon>Actinomycetes</taxon>
        <taxon>Propionibacteriales</taxon>
        <taxon>Propionibacteriaceae</taxon>
        <taxon>Naumannella</taxon>
    </lineage>
</organism>
<dbReference type="RefSeq" id="WP_179445824.1">
    <property type="nucleotide sequence ID" value="NZ_JACBZS010000001.1"/>
</dbReference>
<evidence type="ECO:0000313" key="1">
    <source>
        <dbReference type="EMBL" id="NYI72083.1"/>
    </source>
</evidence>